<reference evidence="1 2" key="1">
    <citation type="journal article" date="2018" name="Mol. Biol. Evol.">
        <title>Broad Genomic Sampling Reveals a Smut Pathogenic Ancestry of the Fungal Clade Ustilaginomycotina.</title>
        <authorList>
            <person name="Kijpornyongpan T."/>
            <person name="Mondo S.J."/>
            <person name="Barry K."/>
            <person name="Sandor L."/>
            <person name="Lee J."/>
            <person name="Lipzen A."/>
            <person name="Pangilinan J."/>
            <person name="LaButti K."/>
            <person name="Hainaut M."/>
            <person name="Henrissat B."/>
            <person name="Grigoriev I.V."/>
            <person name="Spatafora J.W."/>
            <person name="Aime M.C."/>
        </authorList>
    </citation>
    <scope>NUCLEOTIDE SEQUENCE [LARGE SCALE GENOMIC DNA]</scope>
    <source>
        <strain evidence="1 2">SA 807</strain>
    </source>
</reference>
<sequence length="433" mass="48195">MSQYPLSDPYSPPSQPPYPYLVPPNNAGSLATGVTRSRTLLFLSYRDSVPRSSSKRATATFPSFYSDLDQNQQDAAFYHDEREDHRRPLLSPSTTPRHTSIEIPPPTDHPLSSSPSSANAPSHFSDLPPRWMDTSDQVDSILNSLKAKMQRLEKLHQKHLRPGFTDRSQEERSIEQLSLEITSDLRRCTRMISKLSIDDAQELPSTRDPSSSTTTRRSALARNVQTALATKVQDVSGKFRKQQSLYLKRMKGLEVRDWDIRAAAGVAPNGGGGPNGKERAFRDNEMAVREDMELSRAALSKSSNPQSQLLIQEEEGGGGGGSAGLLVDGVDISQRSREIDEIAKSIAELAQLFQDLSNLVIDQGTLLDRIDYNVETMSREMEGAVKELNVATSYQRRSGRNQLILFLLLCIALLIAIIVIKPFWRSSSDPKTR</sequence>
<evidence type="ECO:0000313" key="1">
    <source>
        <dbReference type="EMBL" id="PWN51906.1"/>
    </source>
</evidence>
<name>A0ACD0P1L6_9BASI</name>
<organism evidence="1 2">
    <name type="scientific">Violaceomyces palustris</name>
    <dbReference type="NCBI Taxonomy" id="1673888"/>
    <lineage>
        <taxon>Eukaryota</taxon>
        <taxon>Fungi</taxon>
        <taxon>Dikarya</taxon>
        <taxon>Basidiomycota</taxon>
        <taxon>Ustilaginomycotina</taxon>
        <taxon>Ustilaginomycetes</taxon>
        <taxon>Violaceomycetales</taxon>
        <taxon>Violaceomycetaceae</taxon>
        <taxon>Violaceomyces</taxon>
    </lineage>
</organism>
<evidence type="ECO:0000313" key="2">
    <source>
        <dbReference type="Proteomes" id="UP000245626"/>
    </source>
</evidence>
<proteinExistence type="predicted"/>
<accession>A0ACD0P1L6</accession>
<dbReference type="Proteomes" id="UP000245626">
    <property type="component" value="Unassembled WGS sequence"/>
</dbReference>
<gene>
    <name evidence="1" type="ORF">IE53DRAFT_385710</name>
</gene>
<dbReference type="EMBL" id="KZ819809">
    <property type="protein sequence ID" value="PWN51906.1"/>
    <property type="molecule type" value="Genomic_DNA"/>
</dbReference>
<keyword evidence="2" id="KW-1185">Reference proteome</keyword>
<protein>
    <submittedName>
        <fullName evidence="1">t-SNARE</fullName>
    </submittedName>
</protein>